<keyword evidence="5" id="KW-0443">Lipid metabolism</keyword>
<dbReference type="GO" id="GO:0008610">
    <property type="term" value="P:lipid biosynthetic process"/>
    <property type="evidence" value="ECO:0007669"/>
    <property type="project" value="InterPro"/>
</dbReference>
<evidence type="ECO:0000256" key="5">
    <source>
        <dbReference type="ARBA" id="ARBA00023098"/>
    </source>
</evidence>
<dbReference type="PIRSF" id="PIRSF003085">
    <property type="entry name" value="CMAS"/>
    <property type="match status" value="1"/>
</dbReference>
<proteinExistence type="inferred from homology"/>
<evidence type="ECO:0000256" key="4">
    <source>
        <dbReference type="ARBA" id="ARBA00022691"/>
    </source>
</evidence>
<dbReference type="CDD" id="cd02440">
    <property type="entry name" value="AdoMet_MTases"/>
    <property type="match status" value="1"/>
</dbReference>
<dbReference type="PANTHER" id="PTHR43667:SF1">
    <property type="entry name" value="CYCLOPROPANE-FATTY-ACYL-PHOSPHOLIPID SYNTHASE"/>
    <property type="match status" value="1"/>
</dbReference>
<comment type="caution">
    <text evidence="7">The sequence shown here is derived from an EMBL/GenBank/DDBJ whole genome shotgun (WGS) entry which is preliminary data.</text>
</comment>
<dbReference type="Pfam" id="PF25371">
    <property type="entry name" value="DUF7884"/>
    <property type="match status" value="1"/>
</dbReference>
<feature type="domain" description="DUF7884" evidence="6">
    <location>
        <begin position="30"/>
        <end position="93"/>
    </location>
</feature>
<dbReference type="GO" id="GO:0032259">
    <property type="term" value="P:methylation"/>
    <property type="evidence" value="ECO:0007669"/>
    <property type="project" value="UniProtKB-KW"/>
</dbReference>
<dbReference type="Pfam" id="PF02353">
    <property type="entry name" value="CMAS"/>
    <property type="match status" value="1"/>
</dbReference>
<reference evidence="7" key="1">
    <citation type="submission" date="2023-11" db="EMBL/GenBank/DDBJ databases">
        <title>Identification and selenium tolerance of Delftia acidovorans R3-25.</title>
        <authorList>
            <person name="Zhang S."/>
            <person name="Liu Y."/>
            <person name="Guo Y."/>
        </authorList>
    </citation>
    <scope>NUCLEOTIDE SEQUENCE</scope>
    <source>
        <strain evidence="7">R3-25</strain>
    </source>
</reference>
<dbReference type="EMBL" id="JAWWMZ010000005">
    <property type="protein sequence ID" value="MDX4954921.1"/>
    <property type="molecule type" value="Genomic_DNA"/>
</dbReference>
<dbReference type="SUPFAM" id="SSF53335">
    <property type="entry name" value="S-adenosyl-L-methionine-dependent methyltransferases"/>
    <property type="match status" value="1"/>
</dbReference>
<comment type="similarity">
    <text evidence="1">Belongs to the CFA/CMAS family.</text>
</comment>
<keyword evidence="3 7" id="KW-0808">Transferase</keyword>
<dbReference type="InterPro" id="IPR003333">
    <property type="entry name" value="CMAS"/>
</dbReference>
<evidence type="ECO:0000313" key="8">
    <source>
        <dbReference type="Proteomes" id="UP001287445"/>
    </source>
</evidence>
<dbReference type="AlphaFoldDB" id="A0AAJ2QZH5"/>
<dbReference type="RefSeq" id="WP_319074215.1">
    <property type="nucleotide sequence ID" value="NZ_JAWWMZ010000005.1"/>
</dbReference>
<dbReference type="InterPro" id="IPR050723">
    <property type="entry name" value="CFA/CMAS"/>
</dbReference>
<evidence type="ECO:0000256" key="1">
    <source>
        <dbReference type="ARBA" id="ARBA00010815"/>
    </source>
</evidence>
<dbReference type="EC" id="2.1.1.-" evidence="7"/>
<dbReference type="InterPro" id="IPR029063">
    <property type="entry name" value="SAM-dependent_MTases_sf"/>
</dbReference>
<evidence type="ECO:0000313" key="7">
    <source>
        <dbReference type="EMBL" id="MDX4954921.1"/>
    </source>
</evidence>
<dbReference type="Proteomes" id="UP001287445">
    <property type="component" value="Unassembled WGS sequence"/>
</dbReference>
<dbReference type="GO" id="GO:0008168">
    <property type="term" value="F:methyltransferase activity"/>
    <property type="evidence" value="ECO:0007669"/>
    <property type="project" value="UniProtKB-KW"/>
</dbReference>
<dbReference type="Gene3D" id="3.40.50.150">
    <property type="entry name" value="Vaccinia Virus protein VP39"/>
    <property type="match status" value="1"/>
</dbReference>
<dbReference type="InterPro" id="IPR057206">
    <property type="entry name" value="DUF7884"/>
</dbReference>
<name>A0AAJ2QZH5_DELAC</name>
<accession>A0AAJ2QZH5</accession>
<evidence type="ECO:0000259" key="6">
    <source>
        <dbReference type="Pfam" id="PF25371"/>
    </source>
</evidence>
<gene>
    <name evidence="7" type="ORF">SGN30_16020</name>
</gene>
<evidence type="ECO:0000256" key="3">
    <source>
        <dbReference type="ARBA" id="ARBA00022679"/>
    </source>
</evidence>
<keyword evidence="4" id="KW-0949">S-adenosyl-L-methionine</keyword>
<dbReference type="PANTHER" id="PTHR43667">
    <property type="entry name" value="CYCLOPROPANE-FATTY-ACYL-PHOSPHOLIPID SYNTHASE"/>
    <property type="match status" value="1"/>
</dbReference>
<organism evidence="7 8">
    <name type="scientific">Delftia acidovorans</name>
    <name type="common">Pseudomonas acidovorans</name>
    <name type="synonym">Comamonas acidovorans</name>
    <dbReference type="NCBI Taxonomy" id="80866"/>
    <lineage>
        <taxon>Bacteria</taxon>
        <taxon>Pseudomonadati</taxon>
        <taxon>Pseudomonadota</taxon>
        <taxon>Betaproteobacteria</taxon>
        <taxon>Burkholderiales</taxon>
        <taxon>Comamonadaceae</taxon>
        <taxon>Delftia</taxon>
    </lineage>
</organism>
<evidence type="ECO:0000256" key="2">
    <source>
        <dbReference type="ARBA" id="ARBA00022603"/>
    </source>
</evidence>
<protein>
    <submittedName>
        <fullName evidence="7">Cyclopropane-fatty-acyl-phospholipid synthase family protein</fullName>
        <ecNumber evidence="7">2.1.1.-</ecNumber>
    </submittedName>
</protein>
<keyword evidence="2 7" id="KW-0489">Methyltransferase</keyword>
<sequence>MIDRLTERLLQRSFTPLVRKGLLEICLPWGRMLAFGDGGQPQARIRFTDRRALWALMRDPDLNLGEMFMQQRLVVERGSIYDVLELVLRNARNLPVPASVRLLDAWRMRLRPLLQHNRRSKARANVAHHYDLDDRLYRLFLDGERQYSCAYFEHGDESLEQAQRAKMRHISAKLLVEPGHRVLDIGCGWGGLSRYLAEVAGAGHVTGVTLSGEQLAGARQRADQSPCADRLSYRLEDYRDTRGTFDRIVSVGMFEHVGTRFHDAFFRQCRELLSDDGVMLLHFIGNSDVPDFNNPWIERYIFPGGHIPSLSEFTPAIERSGLVVTDIEVLRLHYARTLRLWRERFMARRGEAAALYDERFCRMWEFYLSMSEAAFRYQDIAIFQVQLARRQEAVPLTRDYVAERSQALRGREPPPGATALPGATQAAAVSQARRAASPAG</sequence>